<comment type="caution">
    <text evidence="1">The sequence shown here is derived from an EMBL/GenBank/DDBJ whole genome shotgun (WGS) entry which is preliminary data.</text>
</comment>
<organism evidence="1 2">
    <name type="scientific">Rotaria magnacalcarata</name>
    <dbReference type="NCBI Taxonomy" id="392030"/>
    <lineage>
        <taxon>Eukaryota</taxon>
        <taxon>Metazoa</taxon>
        <taxon>Spiralia</taxon>
        <taxon>Gnathifera</taxon>
        <taxon>Rotifera</taxon>
        <taxon>Eurotatoria</taxon>
        <taxon>Bdelloidea</taxon>
        <taxon>Philodinida</taxon>
        <taxon>Philodinidae</taxon>
        <taxon>Rotaria</taxon>
    </lineage>
</organism>
<accession>A0A816YCC2</accession>
<dbReference type="Proteomes" id="UP000663887">
    <property type="component" value="Unassembled WGS sequence"/>
</dbReference>
<proteinExistence type="predicted"/>
<dbReference type="AlphaFoldDB" id="A0A816YCC2"/>
<protein>
    <submittedName>
        <fullName evidence="1">Uncharacterized protein</fullName>
    </submittedName>
</protein>
<sequence>MCFAGFISRDTSLDRFRWSGGGTYRGMRVTENDLSKYQSENPSYNTMTKSLCLKAWRILKRNKVNNLPRRGASRTTTTTTTNQYIRAVNEAIQLKANASVRNVNARLQME</sequence>
<gene>
    <name evidence="1" type="ORF">XDN619_LOCUS29779</name>
</gene>
<evidence type="ECO:0000313" key="1">
    <source>
        <dbReference type="EMBL" id="CAF2156799.1"/>
    </source>
</evidence>
<name>A0A816YCC2_9BILA</name>
<evidence type="ECO:0000313" key="2">
    <source>
        <dbReference type="Proteomes" id="UP000663887"/>
    </source>
</evidence>
<dbReference type="EMBL" id="CAJNRG010014639">
    <property type="protein sequence ID" value="CAF2156799.1"/>
    <property type="molecule type" value="Genomic_DNA"/>
</dbReference>
<reference evidence="1" key="1">
    <citation type="submission" date="2021-02" db="EMBL/GenBank/DDBJ databases">
        <authorList>
            <person name="Nowell W R."/>
        </authorList>
    </citation>
    <scope>NUCLEOTIDE SEQUENCE</scope>
</reference>